<dbReference type="STRING" id="1658174.A0A1J9P0N3"/>
<sequence length="98" mass="10914">MALGRPVDITMFISEGALQRARRVVLKIDIANLASRWARTVDTLLDVWWVDNCREKLGVVVVGGFAEGRNVIGEERARIIVLKMFAKVGSFFLVGDLP</sequence>
<organism evidence="1 2">
    <name type="scientific">Blastomyces percursus</name>
    <dbReference type="NCBI Taxonomy" id="1658174"/>
    <lineage>
        <taxon>Eukaryota</taxon>
        <taxon>Fungi</taxon>
        <taxon>Dikarya</taxon>
        <taxon>Ascomycota</taxon>
        <taxon>Pezizomycotina</taxon>
        <taxon>Eurotiomycetes</taxon>
        <taxon>Eurotiomycetidae</taxon>
        <taxon>Onygenales</taxon>
        <taxon>Ajellomycetaceae</taxon>
        <taxon>Blastomyces</taxon>
    </lineage>
</organism>
<proteinExistence type="predicted"/>
<keyword evidence="2" id="KW-1185">Reference proteome</keyword>
<protein>
    <submittedName>
        <fullName evidence="1">Uncharacterized protein</fullName>
    </submittedName>
</protein>
<evidence type="ECO:0000313" key="2">
    <source>
        <dbReference type="Proteomes" id="UP000242791"/>
    </source>
</evidence>
<dbReference type="AlphaFoldDB" id="A0A1J9P0N3"/>
<reference evidence="1 2" key="1">
    <citation type="submission" date="2015-08" db="EMBL/GenBank/DDBJ databases">
        <title>Emmonsia species relationships and genome sequence.</title>
        <authorList>
            <person name="Cuomo C.A."/>
            <person name="Schwartz I.S."/>
            <person name="Kenyon C."/>
            <person name="De Hoog G.S."/>
            <person name="Govender N.P."/>
            <person name="Botha A."/>
            <person name="Moreno L."/>
            <person name="De Vries M."/>
            <person name="Munoz J.F."/>
            <person name="Stielow J.B."/>
        </authorList>
    </citation>
    <scope>NUCLEOTIDE SEQUENCE [LARGE SCALE GENOMIC DNA]</scope>
    <source>
        <strain evidence="1 2">EI222</strain>
    </source>
</reference>
<gene>
    <name evidence="1" type="ORF">ACJ73_09819</name>
</gene>
<dbReference type="EMBL" id="LGTZ01003029">
    <property type="protein sequence ID" value="OJD10377.1"/>
    <property type="molecule type" value="Genomic_DNA"/>
</dbReference>
<name>A0A1J9P0N3_9EURO</name>
<accession>A0A1J9P0N3</accession>
<dbReference type="Proteomes" id="UP000242791">
    <property type="component" value="Unassembled WGS sequence"/>
</dbReference>
<dbReference type="OrthoDB" id="3510794at2759"/>
<comment type="caution">
    <text evidence="1">The sequence shown here is derived from an EMBL/GenBank/DDBJ whole genome shotgun (WGS) entry which is preliminary data.</text>
</comment>
<dbReference type="VEuPathDB" id="FungiDB:ACJ73_09819"/>
<evidence type="ECO:0000313" key="1">
    <source>
        <dbReference type="EMBL" id="OJD10377.1"/>
    </source>
</evidence>